<evidence type="ECO:0000256" key="1">
    <source>
        <dbReference type="SAM" id="MobiDB-lite"/>
    </source>
</evidence>
<organism evidence="2 3">
    <name type="scientific">Paraconiothyrium brasiliense</name>
    <dbReference type="NCBI Taxonomy" id="300254"/>
    <lineage>
        <taxon>Eukaryota</taxon>
        <taxon>Fungi</taxon>
        <taxon>Dikarya</taxon>
        <taxon>Ascomycota</taxon>
        <taxon>Pezizomycotina</taxon>
        <taxon>Dothideomycetes</taxon>
        <taxon>Pleosporomycetidae</taxon>
        <taxon>Pleosporales</taxon>
        <taxon>Massarineae</taxon>
        <taxon>Didymosphaeriaceae</taxon>
        <taxon>Paraconiothyrium</taxon>
    </lineage>
</organism>
<dbReference type="Proteomes" id="UP001521785">
    <property type="component" value="Unassembled WGS sequence"/>
</dbReference>
<protein>
    <submittedName>
        <fullName evidence="2">Uncharacterized protein</fullName>
    </submittedName>
</protein>
<evidence type="ECO:0000313" key="2">
    <source>
        <dbReference type="EMBL" id="KAL1592825.1"/>
    </source>
</evidence>
<keyword evidence="3" id="KW-1185">Reference proteome</keyword>
<feature type="compositionally biased region" description="Polar residues" evidence="1">
    <location>
        <begin position="66"/>
        <end position="123"/>
    </location>
</feature>
<comment type="caution">
    <text evidence="2">The sequence shown here is derived from an EMBL/GenBank/DDBJ whole genome shotgun (WGS) entry which is preliminary data.</text>
</comment>
<sequence>MGHLVVKLLGSGDAHERFMQKTAQYDASLDHEDGGGVGIENHLEEEHDEAKAISHPAIQPEYDQDAVSQNGDWPTLTQGRNASGASTLAPSMDQMSLAGSESDTIVGSSSNTVDESAVPSQGSKQYVQLRSVTVFGLSLGASLQSLEL</sequence>
<dbReference type="EMBL" id="JAKJXO020000020">
    <property type="protein sequence ID" value="KAL1592825.1"/>
    <property type="molecule type" value="Genomic_DNA"/>
</dbReference>
<reference evidence="2 3" key="1">
    <citation type="submission" date="2024-02" db="EMBL/GenBank/DDBJ databases">
        <title>De novo assembly and annotation of 12 fungi associated with fruit tree decline syndrome in Ontario, Canada.</title>
        <authorList>
            <person name="Sulman M."/>
            <person name="Ellouze W."/>
            <person name="Ilyukhin E."/>
        </authorList>
    </citation>
    <scope>NUCLEOTIDE SEQUENCE [LARGE SCALE GENOMIC DNA]</scope>
    <source>
        <strain evidence="2 3">M42-189</strain>
    </source>
</reference>
<feature type="region of interest" description="Disordered" evidence="1">
    <location>
        <begin position="64"/>
        <end position="123"/>
    </location>
</feature>
<name>A0ABR3QKZ6_9PLEO</name>
<gene>
    <name evidence="2" type="ORF">SLS60_011241</name>
</gene>
<accession>A0ABR3QKZ6</accession>
<proteinExistence type="predicted"/>
<evidence type="ECO:0000313" key="3">
    <source>
        <dbReference type="Proteomes" id="UP001521785"/>
    </source>
</evidence>